<evidence type="ECO:0000313" key="2">
    <source>
        <dbReference type="EMBL" id="EOY47880.1"/>
    </source>
</evidence>
<proteinExistence type="predicted"/>
<gene>
    <name evidence="2" type="ORF">SLI_3167</name>
</gene>
<dbReference type="Proteomes" id="UP000014062">
    <property type="component" value="Chromosome"/>
</dbReference>
<feature type="compositionally biased region" description="Basic residues" evidence="1">
    <location>
        <begin position="1"/>
        <end position="12"/>
    </location>
</feature>
<organism evidence="2 3">
    <name type="scientific">Streptomyces lividans 1326</name>
    <dbReference type="NCBI Taxonomy" id="1200984"/>
    <lineage>
        <taxon>Bacteria</taxon>
        <taxon>Bacillati</taxon>
        <taxon>Actinomycetota</taxon>
        <taxon>Actinomycetes</taxon>
        <taxon>Kitasatosporales</taxon>
        <taxon>Streptomycetaceae</taxon>
        <taxon>Streptomyces</taxon>
    </lineage>
</organism>
<evidence type="ECO:0000313" key="3">
    <source>
        <dbReference type="Proteomes" id="UP000014062"/>
    </source>
</evidence>
<dbReference type="AlphaFoldDB" id="A0A7U9DR94"/>
<dbReference type="EMBL" id="CM001889">
    <property type="protein sequence ID" value="EOY47880.1"/>
    <property type="molecule type" value="Genomic_DNA"/>
</dbReference>
<evidence type="ECO:0000256" key="1">
    <source>
        <dbReference type="SAM" id="MobiDB-lite"/>
    </source>
</evidence>
<sequence>MAKPPHRAAKPRKNNDGEAGSRFPRTRLAIANVRRQGLEPRTR</sequence>
<name>A0A7U9DR94_STRLI</name>
<reference evidence="3" key="1">
    <citation type="journal article" date="2013" name="Genome Biol. Evol.">
        <title>The genome sequence of Streptomyces lividans 66 reveals a novel tRNA-dependent peptide biosynthetic system within a metal-related genomic island.</title>
        <authorList>
            <person name="Cruz-Morales P."/>
            <person name="Vijgenboom E."/>
            <person name="Iruegas-Bocardo F."/>
            <person name="Girard G."/>
            <person name="Yanez-Guerra L.A."/>
            <person name="Ramos-Aboites H.E."/>
            <person name="Pernodet J.L."/>
            <person name="Anne J."/>
            <person name="van Wezel G.P."/>
            <person name="Barona-Gomez F."/>
        </authorList>
    </citation>
    <scope>NUCLEOTIDE SEQUENCE [LARGE SCALE GENOMIC DNA]</scope>
    <source>
        <strain evidence="3">1326</strain>
    </source>
</reference>
<protein>
    <submittedName>
        <fullName evidence="2">Uncharacterized protein</fullName>
    </submittedName>
</protein>
<feature type="region of interest" description="Disordered" evidence="1">
    <location>
        <begin position="1"/>
        <end position="43"/>
    </location>
</feature>
<accession>A0A7U9DR94</accession>